<gene>
    <name evidence="1" type="ORF">A2Y57_03035</name>
</gene>
<dbReference type="Proteomes" id="UP000177103">
    <property type="component" value="Unassembled WGS sequence"/>
</dbReference>
<protein>
    <submittedName>
        <fullName evidence="1">Uncharacterized protein</fullName>
    </submittedName>
</protein>
<evidence type="ECO:0000313" key="2">
    <source>
        <dbReference type="Proteomes" id="UP000177103"/>
    </source>
</evidence>
<proteinExistence type="predicted"/>
<dbReference type="AlphaFoldDB" id="A0A1G1W7P6"/>
<comment type="caution">
    <text evidence="1">The sequence shown here is derived from an EMBL/GenBank/DDBJ whole genome shotgun (WGS) entry which is preliminary data.</text>
</comment>
<name>A0A1G1W7P6_9BACT</name>
<sequence length="107" mass="12107">MPESMLSHPVTCLHGKDFVVSTEVRYCTPYHDHPWYETAVRPRTPEGDVLDYLPIWDATDSEKEAEMLHFETVGRLAVGGSLPTPVAPADREELRKELWGVIVPTCE</sequence>
<dbReference type="EMBL" id="MHCQ01000040">
    <property type="protein sequence ID" value="OGY23703.1"/>
    <property type="molecule type" value="Genomic_DNA"/>
</dbReference>
<evidence type="ECO:0000313" key="1">
    <source>
        <dbReference type="EMBL" id="OGY23703.1"/>
    </source>
</evidence>
<accession>A0A1G1W7P6</accession>
<reference evidence="1 2" key="1">
    <citation type="journal article" date="2016" name="Nat. Commun.">
        <title>Thousands of microbial genomes shed light on interconnected biogeochemical processes in an aquifer system.</title>
        <authorList>
            <person name="Anantharaman K."/>
            <person name="Brown C.T."/>
            <person name="Hug L.A."/>
            <person name="Sharon I."/>
            <person name="Castelle C.J."/>
            <person name="Probst A.J."/>
            <person name="Thomas B.C."/>
            <person name="Singh A."/>
            <person name="Wilkins M.J."/>
            <person name="Karaoz U."/>
            <person name="Brodie E.L."/>
            <person name="Williams K.H."/>
            <person name="Hubbard S.S."/>
            <person name="Banfield J.F."/>
        </authorList>
    </citation>
    <scope>NUCLEOTIDE SEQUENCE [LARGE SCALE GENOMIC DNA]</scope>
</reference>
<organism evidence="1 2">
    <name type="scientific">Candidatus Woykebacteria bacterium RBG_13_40_7b</name>
    <dbReference type="NCBI Taxonomy" id="1802594"/>
    <lineage>
        <taxon>Bacteria</taxon>
        <taxon>Candidatus Woykeibacteriota</taxon>
    </lineage>
</organism>